<organism evidence="1 2">
    <name type="scientific">Psychrosphaera saromensis</name>
    <dbReference type="NCBI Taxonomy" id="716813"/>
    <lineage>
        <taxon>Bacteria</taxon>
        <taxon>Pseudomonadati</taxon>
        <taxon>Pseudomonadota</taxon>
        <taxon>Gammaproteobacteria</taxon>
        <taxon>Alteromonadales</taxon>
        <taxon>Pseudoalteromonadaceae</taxon>
        <taxon>Psychrosphaera</taxon>
    </lineage>
</organism>
<accession>A0A2S7UWZ7</accession>
<evidence type="ECO:0008006" key="3">
    <source>
        <dbReference type="Google" id="ProtNLM"/>
    </source>
</evidence>
<reference evidence="1 2" key="1">
    <citation type="submission" date="2016-12" db="EMBL/GenBank/DDBJ databases">
        <title>Diversity of luminous bacteria.</title>
        <authorList>
            <person name="Yoshizawa S."/>
            <person name="Kogure K."/>
        </authorList>
    </citation>
    <scope>NUCLEOTIDE SEQUENCE [LARGE SCALE GENOMIC DNA]</scope>
    <source>
        <strain evidence="1 2">SA4-48</strain>
    </source>
</reference>
<proteinExistence type="predicted"/>
<keyword evidence="2" id="KW-1185">Reference proteome</keyword>
<dbReference type="Proteomes" id="UP000239007">
    <property type="component" value="Unassembled WGS sequence"/>
</dbReference>
<evidence type="ECO:0000313" key="1">
    <source>
        <dbReference type="EMBL" id="PQJ54524.1"/>
    </source>
</evidence>
<evidence type="ECO:0000313" key="2">
    <source>
        <dbReference type="Proteomes" id="UP000239007"/>
    </source>
</evidence>
<dbReference type="EMBL" id="MSCH01000003">
    <property type="protein sequence ID" value="PQJ54524.1"/>
    <property type="molecule type" value="Genomic_DNA"/>
</dbReference>
<sequence>MISLPASLDLDKIEDFQKKLDNSDHLDALQIPVGSSKFAFGGFASAIQSVNTWAYFNNERKVVIKPSVKTKNEVLKEIIVQPHKFTALMMAKQTELLKEEAPNVRSEVNQLAKLAIEKQPLEIYGQNRGRLCWYSFVDHSTKGFDRNFYDVTPGYHPSPKSIGQIRSIIKSMVEQSSKVAGGGSLPNKEKINNLGRMFYELFINTHEHGSRDFDRKVWIKPATRVIYSYGINLTDNAISNTVKQEQNFKNYISRLSTTKNSTRRFVEISIVDSGLGYCGRWLADHPNEGDLKDISIKQQYQILKKCFQFRSSSTNNEIKGNGLPAVMANLTNLNGFMKVRSNKLSVFRDFANQPFTSNEEDKFEFSDWETNEVCSNHLTEHPELRGVAITVLIPLYDWTDAKD</sequence>
<comment type="caution">
    <text evidence="1">The sequence shown here is derived from an EMBL/GenBank/DDBJ whole genome shotgun (WGS) entry which is preliminary data.</text>
</comment>
<dbReference type="OrthoDB" id="6838090at2"/>
<protein>
    <recommendedName>
        <fullName evidence="3">ATP-binding protein</fullName>
    </recommendedName>
</protein>
<gene>
    <name evidence="1" type="ORF">BTO11_13285</name>
</gene>
<dbReference type="AlphaFoldDB" id="A0A2S7UWZ7"/>
<name>A0A2S7UWZ7_9GAMM</name>
<dbReference type="RefSeq" id="WP_105053043.1">
    <property type="nucleotide sequence ID" value="NZ_BSNH01000008.1"/>
</dbReference>